<protein>
    <submittedName>
        <fullName evidence="1">Uncharacterized protein</fullName>
    </submittedName>
</protein>
<proteinExistence type="predicted"/>
<keyword evidence="2" id="KW-1185">Reference proteome</keyword>
<dbReference type="Gramene" id="KZM80076">
    <property type="protein sequence ID" value="KZM80076"/>
    <property type="gene ID" value="DCAR_000376"/>
</dbReference>
<evidence type="ECO:0000313" key="2">
    <source>
        <dbReference type="Proteomes" id="UP000077755"/>
    </source>
</evidence>
<dbReference type="EMBL" id="CP093349">
    <property type="protein sequence ID" value="WOH08602.1"/>
    <property type="molecule type" value="Genomic_DNA"/>
</dbReference>
<gene>
    <name evidence="1" type="ORF">DCAR_0728046</name>
</gene>
<organism evidence="1 2">
    <name type="scientific">Daucus carota subsp. sativus</name>
    <name type="common">Carrot</name>
    <dbReference type="NCBI Taxonomy" id="79200"/>
    <lineage>
        <taxon>Eukaryota</taxon>
        <taxon>Viridiplantae</taxon>
        <taxon>Streptophyta</taxon>
        <taxon>Embryophyta</taxon>
        <taxon>Tracheophyta</taxon>
        <taxon>Spermatophyta</taxon>
        <taxon>Magnoliopsida</taxon>
        <taxon>eudicotyledons</taxon>
        <taxon>Gunneridae</taxon>
        <taxon>Pentapetalae</taxon>
        <taxon>asterids</taxon>
        <taxon>campanulids</taxon>
        <taxon>Apiales</taxon>
        <taxon>Apiaceae</taxon>
        <taxon>Apioideae</taxon>
        <taxon>Scandiceae</taxon>
        <taxon>Daucinae</taxon>
        <taxon>Daucus</taxon>
        <taxon>Daucus sect. Daucus</taxon>
    </lineage>
</organism>
<accession>A0A175Y912</accession>
<name>A0A175Y912_DAUCS</name>
<sequence>MPVCAAMRCRDGDEEAKRMSPMPGGAVGVGTAFTIFLIILLHIFIINSEPTSIAFLPGPHVRYLCF</sequence>
<evidence type="ECO:0000313" key="1">
    <source>
        <dbReference type="EMBL" id="WOH08602.1"/>
    </source>
</evidence>
<dbReference type="AlphaFoldDB" id="A0A175Y912"/>
<dbReference type="Proteomes" id="UP000077755">
    <property type="component" value="Chromosome 7"/>
</dbReference>
<reference evidence="1" key="1">
    <citation type="journal article" date="2016" name="Nat. Genet.">
        <title>A high-quality carrot genome assembly provides new insights into carotenoid accumulation and asterid genome evolution.</title>
        <authorList>
            <person name="Iorizzo M."/>
            <person name="Ellison S."/>
            <person name="Senalik D."/>
            <person name="Zeng P."/>
            <person name="Satapoomin P."/>
            <person name="Huang J."/>
            <person name="Bowman M."/>
            <person name="Iovene M."/>
            <person name="Sanseverino W."/>
            <person name="Cavagnaro P."/>
            <person name="Yildiz M."/>
            <person name="Macko-Podgorni A."/>
            <person name="Moranska E."/>
            <person name="Grzebelus E."/>
            <person name="Grzebelus D."/>
            <person name="Ashrafi H."/>
            <person name="Zheng Z."/>
            <person name="Cheng S."/>
            <person name="Spooner D."/>
            <person name="Van Deynze A."/>
            <person name="Simon P."/>
        </authorList>
    </citation>
    <scope>NUCLEOTIDE SEQUENCE</scope>
    <source>
        <tissue evidence="1">Leaf</tissue>
    </source>
</reference>
<reference evidence="1" key="2">
    <citation type="submission" date="2022-03" db="EMBL/GenBank/DDBJ databases">
        <title>Draft title - Genomic analysis of global carrot germplasm unveils the trajectory of domestication and the origin of high carotenoid orange carrot.</title>
        <authorList>
            <person name="Iorizzo M."/>
            <person name="Ellison S."/>
            <person name="Senalik D."/>
            <person name="Macko-Podgorni A."/>
            <person name="Grzebelus D."/>
            <person name="Bostan H."/>
            <person name="Rolling W."/>
            <person name="Curaba J."/>
            <person name="Simon P."/>
        </authorList>
    </citation>
    <scope>NUCLEOTIDE SEQUENCE</scope>
    <source>
        <tissue evidence="1">Leaf</tissue>
    </source>
</reference>